<reference evidence="2 3" key="1">
    <citation type="journal article" date="2020" name="Mol. Plant">
        <title>The Chromosome-Based Rubber Tree Genome Provides New Insights into Spurge Genome Evolution and Rubber Biosynthesis.</title>
        <authorList>
            <person name="Liu J."/>
            <person name="Shi C."/>
            <person name="Shi C.C."/>
            <person name="Li W."/>
            <person name="Zhang Q.J."/>
            <person name="Zhang Y."/>
            <person name="Li K."/>
            <person name="Lu H.F."/>
            <person name="Shi C."/>
            <person name="Zhu S.T."/>
            <person name="Xiao Z.Y."/>
            <person name="Nan H."/>
            <person name="Yue Y."/>
            <person name="Zhu X.G."/>
            <person name="Wu Y."/>
            <person name="Hong X.N."/>
            <person name="Fan G.Y."/>
            <person name="Tong Y."/>
            <person name="Zhang D."/>
            <person name="Mao C.L."/>
            <person name="Liu Y.L."/>
            <person name="Hao S.J."/>
            <person name="Liu W.Q."/>
            <person name="Lv M.Q."/>
            <person name="Zhang H.B."/>
            <person name="Liu Y."/>
            <person name="Hu-Tang G.R."/>
            <person name="Wang J.P."/>
            <person name="Wang J.H."/>
            <person name="Sun Y.H."/>
            <person name="Ni S.B."/>
            <person name="Chen W.B."/>
            <person name="Zhang X.C."/>
            <person name="Jiao Y.N."/>
            <person name="Eichler E.E."/>
            <person name="Li G.H."/>
            <person name="Liu X."/>
            <person name="Gao L.Z."/>
        </authorList>
    </citation>
    <scope>NUCLEOTIDE SEQUENCE [LARGE SCALE GENOMIC DNA]</scope>
    <source>
        <strain evidence="3">cv. GT1</strain>
        <tissue evidence="2">Leaf</tissue>
    </source>
</reference>
<dbReference type="PANTHER" id="PTHR46700:SF2">
    <property type="entry name" value="ARM REPEAT SUPERFAMILY PROTEIN"/>
    <property type="match status" value="1"/>
</dbReference>
<accession>A0A6A6M004</accession>
<dbReference type="Pfam" id="PF14223">
    <property type="entry name" value="Retrotran_gag_2"/>
    <property type="match status" value="1"/>
</dbReference>
<evidence type="ECO:0000313" key="2">
    <source>
        <dbReference type="EMBL" id="KAF2305279.1"/>
    </source>
</evidence>
<protein>
    <recommendedName>
        <fullName evidence="4">DUF4219 domain-containing protein</fullName>
    </recommendedName>
</protein>
<dbReference type="Proteomes" id="UP000467840">
    <property type="component" value="Chromosome 9"/>
</dbReference>
<feature type="region of interest" description="Disordered" evidence="1">
    <location>
        <begin position="1"/>
        <end position="35"/>
    </location>
</feature>
<evidence type="ECO:0008006" key="4">
    <source>
        <dbReference type="Google" id="ProtNLM"/>
    </source>
</evidence>
<dbReference type="PANTHER" id="PTHR46700">
    <property type="entry name" value="ARM REPEAT SUPERFAMILY PROTEIN"/>
    <property type="match status" value="1"/>
</dbReference>
<organism evidence="2 3">
    <name type="scientific">Hevea brasiliensis</name>
    <name type="common">Para rubber tree</name>
    <name type="synonym">Siphonia brasiliensis</name>
    <dbReference type="NCBI Taxonomy" id="3981"/>
    <lineage>
        <taxon>Eukaryota</taxon>
        <taxon>Viridiplantae</taxon>
        <taxon>Streptophyta</taxon>
        <taxon>Embryophyta</taxon>
        <taxon>Tracheophyta</taxon>
        <taxon>Spermatophyta</taxon>
        <taxon>Magnoliopsida</taxon>
        <taxon>eudicotyledons</taxon>
        <taxon>Gunneridae</taxon>
        <taxon>Pentapetalae</taxon>
        <taxon>rosids</taxon>
        <taxon>fabids</taxon>
        <taxon>Malpighiales</taxon>
        <taxon>Euphorbiaceae</taxon>
        <taxon>Crotonoideae</taxon>
        <taxon>Micrandreae</taxon>
        <taxon>Hevea</taxon>
    </lineage>
</organism>
<name>A0A6A6M004_HEVBR</name>
<dbReference type="AlphaFoldDB" id="A0A6A6M004"/>
<sequence length="206" mass="23680">MFKDERQTRMGPHSGPQTGRLAIGSPINPRETQEGKKMMKNLVKQSLHKNMEMITRRANASGESSKLNPWLSAQVLRACLIKDCIHSRAIFKLSFRNEFFSAMACMWAAIPRFDDHYDHWSMLMENFLRSKEYWQIVSVGIPESADGATLTDVQKTEIEGLKLKDFKAKNYLFHAIDRSILETIICKDTSKQIWDSMKKKYAGSAE</sequence>
<dbReference type="EMBL" id="JAAGAX010000008">
    <property type="protein sequence ID" value="KAF2305279.1"/>
    <property type="molecule type" value="Genomic_DNA"/>
</dbReference>
<keyword evidence="3" id="KW-1185">Reference proteome</keyword>
<evidence type="ECO:0000313" key="3">
    <source>
        <dbReference type="Proteomes" id="UP000467840"/>
    </source>
</evidence>
<evidence type="ECO:0000256" key="1">
    <source>
        <dbReference type="SAM" id="MobiDB-lite"/>
    </source>
</evidence>
<gene>
    <name evidence="2" type="ORF">GH714_003455</name>
</gene>
<proteinExistence type="predicted"/>
<comment type="caution">
    <text evidence="2">The sequence shown here is derived from an EMBL/GenBank/DDBJ whole genome shotgun (WGS) entry which is preliminary data.</text>
</comment>